<feature type="domain" description="DHHA1" evidence="2">
    <location>
        <begin position="215"/>
        <end position="298"/>
    </location>
</feature>
<sequence length="322" mass="35844">MEKITSELKDVKTVGIAGHIRPDGDCVGACMGLYLYLKANYPEIQTDVYLEEPKAGFSFIKDLDQIKTEYDESRKYDVFFILDTSEKNRIGVAIAGYESAGKTICIDHHISNKGFGEVNIIEPDISSASELLYTLLDKEKIPVEAAEAIYTGIVHDTGVFQYSSTSPQTMRIAAELMERGIDFSRIIDRSFYEKSYVQNQILGRCLMESILIMGGKVIVGYIRKRDMEFYGVEPKDLDGIVQQLRVTKGVEVAIFIYEVKTQEFKVSLRSNGDVDVNAVAAYFSGGGHVKAAGCTMQGSVYDVINNLTLPIAKQLKERSQTS</sequence>
<dbReference type="InterPro" id="IPR038763">
    <property type="entry name" value="DHH_sf"/>
</dbReference>
<reference evidence="3" key="2">
    <citation type="submission" date="2021-04" db="EMBL/GenBank/DDBJ databases">
        <authorList>
            <person name="Gilroy R."/>
        </authorList>
    </citation>
    <scope>NUCLEOTIDE SEQUENCE</scope>
    <source>
        <strain evidence="3">CHK195-9823</strain>
    </source>
</reference>
<dbReference type="Pfam" id="PF02272">
    <property type="entry name" value="DHHA1"/>
    <property type="match status" value="1"/>
</dbReference>
<reference evidence="3" key="1">
    <citation type="journal article" date="2021" name="PeerJ">
        <title>Extensive microbial diversity within the chicken gut microbiome revealed by metagenomics and culture.</title>
        <authorList>
            <person name="Gilroy R."/>
            <person name="Ravi A."/>
            <person name="Getino M."/>
            <person name="Pursley I."/>
            <person name="Horton D.L."/>
            <person name="Alikhan N.F."/>
            <person name="Baker D."/>
            <person name="Gharbi K."/>
            <person name="Hall N."/>
            <person name="Watson M."/>
            <person name="Adriaenssens E.M."/>
            <person name="Foster-Nyarko E."/>
            <person name="Jarju S."/>
            <person name="Secka A."/>
            <person name="Antonio M."/>
            <person name="Oren A."/>
            <person name="Chaudhuri R.R."/>
            <person name="La Ragione R."/>
            <person name="Hildebrand F."/>
            <person name="Pallen M.J."/>
        </authorList>
    </citation>
    <scope>NUCLEOTIDE SEQUENCE</scope>
    <source>
        <strain evidence="3">CHK195-9823</strain>
    </source>
</reference>
<evidence type="ECO:0000259" key="1">
    <source>
        <dbReference type="Pfam" id="PF01368"/>
    </source>
</evidence>
<dbReference type="PANTHER" id="PTHR47618">
    <property type="entry name" value="BIFUNCTIONAL OLIGORIBONUCLEASE AND PAP PHOSPHATASE NRNA"/>
    <property type="match status" value="1"/>
</dbReference>
<dbReference type="Pfam" id="PF01368">
    <property type="entry name" value="DHH"/>
    <property type="match status" value="1"/>
</dbReference>
<dbReference type="InterPro" id="IPR051319">
    <property type="entry name" value="Oligoribo/pAp-PDE_c-di-AMP_PDE"/>
</dbReference>
<proteinExistence type="predicted"/>
<dbReference type="AlphaFoldDB" id="A0A9D1PBU7"/>
<dbReference type="SUPFAM" id="SSF64182">
    <property type="entry name" value="DHH phosphoesterases"/>
    <property type="match status" value="1"/>
</dbReference>
<evidence type="ECO:0000259" key="2">
    <source>
        <dbReference type="Pfam" id="PF02272"/>
    </source>
</evidence>
<gene>
    <name evidence="3" type="ORF">H9747_01600</name>
</gene>
<organism evidence="3 4">
    <name type="scientific">Candidatus Blautia stercorigallinarum</name>
    <dbReference type="NCBI Taxonomy" id="2838501"/>
    <lineage>
        <taxon>Bacteria</taxon>
        <taxon>Bacillati</taxon>
        <taxon>Bacillota</taxon>
        <taxon>Clostridia</taxon>
        <taxon>Lachnospirales</taxon>
        <taxon>Lachnospiraceae</taxon>
        <taxon>Blautia</taxon>
    </lineage>
</organism>
<dbReference type="Gene3D" id="3.90.1640.10">
    <property type="entry name" value="inorganic pyrophosphatase (n-terminal core)"/>
    <property type="match status" value="1"/>
</dbReference>
<dbReference type="Gene3D" id="3.10.310.30">
    <property type="match status" value="1"/>
</dbReference>
<comment type="caution">
    <text evidence="3">The sequence shown here is derived from an EMBL/GenBank/DDBJ whole genome shotgun (WGS) entry which is preliminary data.</text>
</comment>
<evidence type="ECO:0000313" key="3">
    <source>
        <dbReference type="EMBL" id="HIV37689.1"/>
    </source>
</evidence>
<dbReference type="GO" id="GO:0003676">
    <property type="term" value="F:nucleic acid binding"/>
    <property type="evidence" value="ECO:0007669"/>
    <property type="project" value="InterPro"/>
</dbReference>
<dbReference type="InterPro" id="IPR003156">
    <property type="entry name" value="DHHA1_dom"/>
</dbReference>
<name>A0A9D1PBU7_9FIRM</name>
<protein>
    <submittedName>
        <fullName evidence="3">Bifunctional oligoribonuclease/PAP phosphatase NrnA</fullName>
    </submittedName>
</protein>
<evidence type="ECO:0000313" key="4">
    <source>
        <dbReference type="Proteomes" id="UP000886814"/>
    </source>
</evidence>
<dbReference type="EMBL" id="DXIQ01000010">
    <property type="protein sequence ID" value="HIV37689.1"/>
    <property type="molecule type" value="Genomic_DNA"/>
</dbReference>
<dbReference type="InterPro" id="IPR001667">
    <property type="entry name" value="DDH_dom"/>
</dbReference>
<dbReference type="Proteomes" id="UP000886814">
    <property type="component" value="Unassembled WGS sequence"/>
</dbReference>
<dbReference type="PANTHER" id="PTHR47618:SF1">
    <property type="entry name" value="BIFUNCTIONAL OLIGORIBONUCLEASE AND PAP PHOSPHATASE NRNA"/>
    <property type="match status" value="1"/>
</dbReference>
<feature type="domain" description="DDH" evidence="1">
    <location>
        <begin position="14"/>
        <end position="153"/>
    </location>
</feature>
<accession>A0A9D1PBU7</accession>